<accession>A0A414FRU9</accession>
<protein>
    <submittedName>
        <fullName evidence="8">RagB/SusD family nutrient uptake outer membrane protein</fullName>
    </submittedName>
</protein>
<keyword evidence="5" id="KW-0998">Cell outer membrane</keyword>
<dbReference type="Pfam" id="PF14322">
    <property type="entry name" value="SusD-like_3"/>
    <property type="match status" value="1"/>
</dbReference>
<organism evidence="8 9">
    <name type="scientific">Bacteroides caccae</name>
    <dbReference type="NCBI Taxonomy" id="47678"/>
    <lineage>
        <taxon>Bacteria</taxon>
        <taxon>Pseudomonadati</taxon>
        <taxon>Bacteroidota</taxon>
        <taxon>Bacteroidia</taxon>
        <taxon>Bacteroidales</taxon>
        <taxon>Bacteroidaceae</taxon>
        <taxon>Bacteroides</taxon>
    </lineage>
</organism>
<dbReference type="GO" id="GO:0009279">
    <property type="term" value="C:cell outer membrane"/>
    <property type="evidence" value="ECO:0007669"/>
    <property type="project" value="UniProtKB-SubCell"/>
</dbReference>
<dbReference type="SUPFAM" id="SSF48452">
    <property type="entry name" value="TPR-like"/>
    <property type="match status" value="1"/>
</dbReference>
<dbReference type="Proteomes" id="UP000284689">
    <property type="component" value="Unassembled WGS sequence"/>
</dbReference>
<sequence length="625" mass="71594">MPDERAKIEDSYNTPSRTEGFLYSCYSYLPKKRMSNIGSTISVNPIDRLTGGETTSYYKAGENGGVLTAGKYTPAAPLLAGEVWNTCMVGIRQCYEFLDIIDQASVSIEEERTIFKSEALFLIAYYHFHLLQAFGPSPIIRHKFDPDISDFSEMPARSSYDDVVKFIDETLEQAMPGLVDTHTPNNFGRATKHVARALRSRMYLYAASPLFNGNSEFYNDFVDADGKHLISQEYSVKKWEKSAEVTLDAIREAEKVYHLYGDVEAGEPTAAKPGFTSSTESGKAQRRVRYCFMDAANLCEVIMGDNRTETLYDVQIRSSVRQTKQAPFAMANSTAPTLQMVELFYTKNGLPIDKDEEYGYSERYELINLPKNFDGNMYADRPNDQTIKLHLNREPRFYSWIGFANGNYEISRYNAVDLAFNKAYVPGGLKMVAGGAHGWKTGQTTHFSVTGYLNKKFTHPGLTTKLIQYPFPVFRLAELYLNYAEALIETGNPANYSIARNYIDKVRVRAGIPIIEESLEHATSDWKGKKDDQEVLRQIVRQERQIEFYLENQRFWDLRRWKKAEALNEHFKGWNIAGTSIIEFFKEPQNNPFLTNSFSREHYLMPVPLSEIERMPQLIQNPYYK</sequence>
<evidence type="ECO:0000256" key="2">
    <source>
        <dbReference type="ARBA" id="ARBA00006275"/>
    </source>
</evidence>
<dbReference type="InterPro" id="IPR011990">
    <property type="entry name" value="TPR-like_helical_dom_sf"/>
</dbReference>
<dbReference type="Pfam" id="PF07980">
    <property type="entry name" value="SusD_RagB"/>
    <property type="match status" value="1"/>
</dbReference>
<proteinExistence type="inferred from homology"/>
<evidence type="ECO:0000256" key="5">
    <source>
        <dbReference type="ARBA" id="ARBA00023237"/>
    </source>
</evidence>
<comment type="subcellular location">
    <subcellularLocation>
        <location evidence="1">Cell outer membrane</location>
    </subcellularLocation>
</comment>
<comment type="caution">
    <text evidence="8">The sequence shown here is derived from an EMBL/GenBank/DDBJ whole genome shotgun (WGS) entry which is preliminary data.</text>
</comment>
<dbReference type="EMBL" id="QSJD01000002">
    <property type="protein sequence ID" value="RHD53401.1"/>
    <property type="molecule type" value="Genomic_DNA"/>
</dbReference>
<keyword evidence="4" id="KW-0472">Membrane</keyword>
<feature type="domain" description="RagB/SusD" evidence="6">
    <location>
        <begin position="308"/>
        <end position="624"/>
    </location>
</feature>
<evidence type="ECO:0000256" key="3">
    <source>
        <dbReference type="ARBA" id="ARBA00022729"/>
    </source>
</evidence>
<feature type="domain" description="SusD-like N-terminal" evidence="7">
    <location>
        <begin position="82"/>
        <end position="204"/>
    </location>
</feature>
<evidence type="ECO:0000259" key="7">
    <source>
        <dbReference type="Pfam" id="PF14322"/>
    </source>
</evidence>
<comment type="similarity">
    <text evidence="2">Belongs to the SusD family.</text>
</comment>
<evidence type="ECO:0000256" key="4">
    <source>
        <dbReference type="ARBA" id="ARBA00023136"/>
    </source>
</evidence>
<dbReference type="AlphaFoldDB" id="A0A414FRU9"/>
<dbReference type="InterPro" id="IPR033985">
    <property type="entry name" value="SusD-like_N"/>
</dbReference>
<evidence type="ECO:0000313" key="8">
    <source>
        <dbReference type="EMBL" id="RHD53401.1"/>
    </source>
</evidence>
<evidence type="ECO:0000256" key="1">
    <source>
        <dbReference type="ARBA" id="ARBA00004442"/>
    </source>
</evidence>
<dbReference type="InterPro" id="IPR012944">
    <property type="entry name" value="SusD_RagB_dom"/>
</dbReference>
<keyword evidence="3" id="KW-0732">Signal</keyword>
<dbReference type="Gene3D" id="1.25.40.390">
    <property type="match status" value="1"/>
</dbReference>
<reference evidence="8 9" key="1">
    <citation type="submission" date="2018-08" db="EMBL/GenBank/DDBJ databases">
        <title>A genome reference for cultivated species of the human gut microbiota.</title>
        <authorList>
            <person name="Zou Y."/>
            <person name="Xue W."/>
            <person name="Luo G."/>
        </authorList>
    </citation>
    <scope>NUCLEOTIDE SEQUENCE [LARGE SCALE GENOMIC DNA]</scope>
    <source>
        <strain evidence="8 9">AM31-16AC</strain>
    </source>
</reference>
<evidence type="ECO:0000313" key="9">
    <source>
        <dbReference type="Proteomes" id="UP000284689"/>
    </source>
</evidence>
<evidence type="ECO:0000259" key="6">
    <source>
        <dbReference type="Pfam" id="PF07980"/>
    </source>
</evidence>
<gene>
    <name evidence="8" type="ORF">DW794_01945</name>
</gene>
<name>A0A414FRU9_9BACE</name>